<dbReference type="Gene3D" id="1.10.167.10">
    <property type="entry name" value="Regulator of G-protein Signalling 4, domain 2"/>
    <property type="match status" value="1"/>
</dbReference>
<dbReference type="SUPFAM" id="SSF48097">
    <property type="entry name" value="Regulator of G-protein signaling, RGS"/>
    <property type="match status" value="1"/>
</dbReference>
<evidence type="ECO:0000313" key="3">
    <source>
        <dbReference type="Proteomes" id="UP001431209"/>
    </source>
</evidence>
<dbReference type="EMBL" id="JAOPGA020000496">
    <property type="protein sequence ID" value="KAL0479014.1"/>
    <property type="molecule type" value="Genomic_DNA"/>
</dbReference>
<dbReference type="SMART" id="SM00315">
    <property type="entry name" value="RGS"/>
    <property type="match status" value="1"/>
</dbReference>
<sequence length="379" mass="43558">MPKVTTIIEDGYLDHVLTNKGSSIADLSVKHNVLLMFLRHTNCWTCKETISDIAANYMSLLKYNTIPVLVHLESKKYFSEWLQKFAGDNDVIKNMLSVHDEKKHVSNAFKVKSGFPPLKHFPSAVARSSKNISDQDNLFGPEGVDFKTFPALFIIEKSKIVREFRHKVHSERADYLRILIDPDNAESPLDFELATKDNLECDGLYCAMPSKDADDALSPTPTTPKTPVLTVTDNKKKRLSCVMSPKDIEPEFDSANLTLEKVLLDKRMSKFFHLFVSREFAQENVMFWQEVNVKYKKTEDENKRRIIGDKIIKSFLNQDSILEINVSNTIKKEVVEVFMREGPLFEIFDEAVMDIQSQVLTHLFTRYCQSKLFKEMLGV</sequence>
<reference evidence="2 3" key="1">
    <citation type="submission" date="2024-03" db="EMBL/GenBank/DDBJ databases">
        <title>The Acrasis kona genome and developmental transcriptomes reveal deep origins of eukaryotic multicellular pathways.</title>
        <authorList>
            <person name="Sheikh S."/>
            <person name="Fu C.-J."/>
            <person name="Brown M.W."/>
            <person name="Baldauf S.L."/>
        </authorList>
    </citation>
    <scope>NUCLEOTIDE SEQUENCE [LARGE SCALE GENOMIC DNA]</scope>
    <source>
        <strain evidence="2 3">ATCC MYA-3509</strain>
    </source>
</reference>
<name>A0AAW2YPI5_9EUKA</name>
<dbReference type="Pfam" id="PF00615">
    <property type="entry name" value="RGS"/>
    <property type="match status" value="1"/>
</dbReference>
<dbReference type="InterPro" id="IPR036249">
    <property type="entry name" value="Thioredoxin-like_sf"/>
</dbReference>
<dbReference type="PROSITE" id="PS50132">
    <property type="entry name" value="RGS"/>
    <property type="match status" value="1"/>
</dbReference>
<dbReference type="Gene3D" id="3.40.30.10">
    <property type="entry name" value="Glutaredoxin"/>
    <property type="match status" value="1"/>
</dbReference>
<dbReference type="AlphaFoldDB" id="A0AAW2YPI5"/>
<dbReference type="InterPro" id="IPR044926">
    <property type="entry name" value="RGS_subdomain_2"/>
</dbReference>
<dbReference type="SUPFAM" id="SSF52833">
    <property type="entry name" value="Thioredoxin-like"/>
    <property type="match status" value="1"/>
</dbReference>
<gene>
    <name evidence="2" type="ORF">AKO1_007887</name>
</gene>
<dbReference type="InterPro" id="IPR016137">
    <property type="entry name" value="RGS"/>
</dbReference>
<dbReference type="CDD" id="cd07440">
    <property type="entry name" value="RGS"/>
    <property type="match status" value="1"/>
</dbReference>
<proteinExistence type="predicted"/>
<accession>A0AAW2YPI5</accession>
<organism evidence="2 3">
    <name type="scientific">Acrasis kona</name>
    <dbReference type="NCBI Taxonomy" id="1008807"/>
    <lineage>
        <taxon>Eukaryota</taxon>
        <taxon>Discoba</taxon>
        <taxon>Heterolobosea</taxon>
        <taxon>Tetramitia</taxon>
        <taxon>Eutetramitia</taxon>
        <taxon>Acrasidae</taxon>
        <taxon>Acrasis</taxon>
    </lineage>
</organism>
<protein>
    <recommendedName>
        <fullName evidence="1">RGS domain-containing protein</fullName>
    </recommendedName>
</protein>
<evidence type="ECO:0000313" key="2">
    <source>
        <dbReference type="EMBL" id="KAL0479014.1"/>
    </source>
</evidence>
<keyword evidence="3" id="KW-1185">Reference proteome</keyword>
<feature type="domain" description="RGS" evidence="1">
    <location>
        <begin position="258"/>
        <end position="377"/>
    </location>
</feature>
<dbReference type="PANTHER" id="PTHR10845">
    <property type="entry name" value="REGULATOR OF G PROTEIN SIGNALING"/>
    <property type="match status" value="1"/>
</dbReference>
<dbReference type="Proteomes" id="UP001431209">
    <property type="component" value="Unassembled WGS sequence"/>
</dbReference>
<dbReference type="PANTHER" id="PTHR10845:SF192">
    <property type="entry name" value="DOUBLE HIT, ISOFORM B"/>
    <property type="match status" value="1"/>
</dbReference>
<evidence type="ECO:0000259" key="1">
    <source>
        <dbReference type="PROSITE" id="PS50132"/>
    </source>
</evidence>
<dbReference type="InterPro" id="IPR036305">
    <property type="entry name" value="RGS_sf"/>
</dbReference>
<comment type="caution">
    <text evidence="2">The sequence shown here is derived from an EMBL/GenBank/DDBJ whole genome shotgun (WGS) entry which is preliminary data.</text>
</comment>